<evidence type="ECO:0000313" key="1">
    <source>
        <dbReference type="EMBL" id="KAA3930226.1"/>
    </source>
</evidence>
<dbReference type="Pfam" id="PF14059">
    <property type="entry name" value="DUF4251"/>
    <property type="match status" value="1"/>
</dbReference>
<evidence type="ECO:0000313" key="6">
    <source>
        <dbReference type="Proteomes" id="UP000435985"/>
    </source>
</evidence>
<dbReference type="InterPro" id="IPR025347">
    <property type="entry name" value="DUF4251"/>
</dbReference>
<gene>
    <name evidence="3" type="ORF">F3B98_08235</name>
    <name evidence="2" type="ORF">F3D71_06890</name>
    <name evidence="1" type="ORF">F3F25_05330</name>
</gene>
<evidence type="ECO:0000313" key="5">
    <source>
        <dbReference type="Proteomes" id="UP000365824"/>
    </source>
</evidence>
<protein>
    <submittedName>
        <fullName evidence="2">DUF4251 domain-containing protein</fullName>
    </submittedName>
</protein>
<sequence length="166" mass="19182">MKTNKQILILFLIMLIGAPILSAQSKKEYNPEVIEKIVASGDYKINVGTYMPPSGEYIELDYPENSIEIKNDSVFSDLFFVEESDIPYSGRGNELRFQVPLKKYTMDIDRKGNTHINFSVRTKVDKFNFKVVVYLDGRAIVNVFMQHHQNHFRSYDSFSRNAGIRS</sequence>
<dbReference type="RefSeq" id="WP_008650823.1">
    <property type="nucleotide sequence ID" value="NZ_CAAKNR010000237.1"/>
</dbReference>
<evidence type="ECO:0000313" key="4">
    <source>
        <dbReference type="Proteomes" id="UP000323717"/>
    </source>
</evidence>
<proteinExistence type="predicted"/>
<reference evidence="4 5" key="1">
    <citation type="journal article" date="2019" name="Nat. Med.">
        <title>A library of human gut bacterial isolates paired with longitudinal multiomics data enables mechanistic microbiome research.</title>
        <authorList>
            <person name="Poyet M."/>
            <person name="Groussin M."/>
            <person name="Gibbons S.M."/>
            <person name="Avila-Pacheco J."/>
            <person name="Jiang X."/>
            <person name="Kearney S.M."/>
            <person name="Perrotta A.R."/>
            <person name="Berdy B."/>
            <person name="Zhao S."/>
            <person name="Lieberman T.D."/>
            <person name="Swanson P.K."/>
            <person name="Smith M."/>
            <person name="Roesemann S."/>
            <person name="Alexander J.E."/>
            <person name="Rich S.A."/>
            <person name="Livny J."/>
            <person name="Vlamakis H."/>
            <person name="Clish C."/>
            <person name="Bullock K."/>
            <person name="Deik A."/>
            <person name="Scott J."/>
            <person name="Pierce K.A."/>
            <person name="Xavier R.J."/>
            <person name="Alm E.J."/>
        </authorList>
    </citation>
    <scope>NUCLEOTIDE SEQUENCE [LARGE SCALE GENOMIC DNA]</scope>
    <source>
        <strain evidence="3 6">BIOML-A14</strain>
        <strain evidence="1 5">BIOML-A160</strain>
        <strain evidence="2 4">BIOML-A163</strain>
    </source>
</reference>
<dbReference type="Gene3D" id="2.40.128.410">
    <property type="match status" value="1"/>
</dbReference>
<evidence type="ECO:0000313" key="3">
    <source>
        <dbReference type="EMBL" id="KAA4665020.1"/>
    </source>
</evidence>
<dbReference type="EMBL" id="VWLE01000064">
    <property type="protein sequence ID" value="KAA3953134.1"/>
    <property type="molecule type" value="Genomic_DNA"/>
</dbReference>
<dbReference type="Proteomes" id="UP000365824">
    <property type="component" value="Unassembled WGS sequence"/>
</dbReference>
<dbReference type="Proteomes" id="UP000323717">
    <property type="component" value="Unassembled WGS sequence"/>
</dbReference>
<dbReference type="AlphaFoldDB" id="A0A5M5N228"/>
<dbReference type="Proteomes" id="UP000435985">
    <property type="component" value="Unassembled WGS sequence"/>
</dbReference>
<dbReference type="EMBL" id="VWFO01000007">
    <property type="protein sequence ID" value="KAA4665020.1"/>
    <property type="molecule type" value="Genomic_DNA"/>
</dbReference>
<evidence type="ECO:0000313" key="2">
    <source>
        <dbReference type="EMBL" id="KAA3953134.1"/>
    </source>
</evidence>
<comment type="caution">
    <text evidence="2">The sequence shown here is derived from an EMBL/GenBank/DDBJ whole genome shotgun (WGS) entry which is preliminary data.</text>
</comment>
<organism evidence="2 4">
    <name type="scientific">Bacteroides ovatus</name>
    <dbReference type="NCBI Taxonomy" id="28116"/>
    <lineage>
        <taxon>Bacteria</taxon>
        <taxon>Pseudomonadati</taxon>
        <taxon>Bacteroidota</taxon>
        <taxon>Bacteroidia</taxon>
        <taxon>Bacteroidales</taxon>
        <taxon>Bacteroidaceae</taxon>
        <taxon>Bacteroides</taxon>
    </lineage>
</organism>
<accession>A0A5M5N228</accession>
<name>A0A5M5N228_BACOV</name>
<dbReference type="EMBL" id="VWLB01000006">
    <property type="protein sequence ID" value="KAA3930226.1"/>
    <property type="molecule type" value="Genomic_DNA"/>
</dbReference>